<dbReference type="PROSITE" id="PS50885">
    <property type="entry name" value="HAMP"/>
    <property type="match status" value="1"/>
</dbReference>
<dbReference type="GO" id="GO:0009927">
    <property type="term" value="F:histidine phosphotransfer kinase activity"/>
    <property type="evidence" value="ECO:0007669"/>
    <property type="project" value="TreeGrafter"/>
</dbReference>
<keyword evidence="16" id="KW-1185">Reference proteome</keyword>
<dbReference type="EMBL" id="BONN01000011">
    <property type="protein sequence ID" value="GIG33972.1"/>
    <property type="molecule type" value="Genomic_DNA"/>
</dbReference>
<comment type="catalytic activity">
    <reaction evidence="1">
        <text>ATP + protein L-histidine = ADP + protein N-phospho-L-histidine.</text>
        <dbReference type="EC" id="2.7.13.3"/>
    </reaction>
</comment>
<evidence type="ECO:0000313" key="16">
    <source>
        <dbReference type="Proteomes" id="UP000618382"/>
    </source>
</evidence>
<dbReference type="SMART" id="SM00387">
    <property type="entry name" value="HATPase_c"/>
    <property type="match status" value="1"/>
</dbReference>
<evidence type="ECO:0000256" key="5">
    <source>
        <dbReference type="ARBA" id="ARBA00022679"/>
    </source>
</evidence>
<dbReference type="Pfam" id="PF00512">
    <property type="entry name" value="HisKA"/>
    <property type="match status" value="1"/>
</dbReference>
<feature type="transmembrane region" description="Helical" evidence="10">
    <location>
        <begin position="12"/>
        <end position="39"/>
    </location>
</feature>
<dbReference type="PRINTS" id="PR00344">
    <property type="entry name" value="BCTRLSENSOR"/>
</dbReference>
<dbReference type="EMBL" id="JACCBK010000001">
    <property type="protein sequence ID" value="NYD87192.1"/>
    <property type="molecule type" value="Genomic_DNA"/>
</dbReference>
<name>A0A7Y9FHK6_9CELL</name>
<dbReference type="CDD" id="cd00082">
    <property type="entry name" value="HisKA"/>
    <property type="match status" value="1"/>
</dbReference>
<gene>
    <name evidence="14" type="ORF">BKA21_002741</name>
    <name evidence="13" type="ORF">Col01nite_31310</name>
</gene>
<organism evidence="14 15">
    <name type="scientific">Cellulomonas oligotrophica</name>
    <dbReference type="NCBI Taxonomy" id="931536"/>
    <lineage>
        <taxon>Bacteria</taxon>
        <taxon>Bacillati</taxon>
        <taxon>Actinomycetota</taxon>
        <taxon>Actinomycetes</taxon>
        <taxon>Micrococcales</taxon>
        <taxon>Cellulomonadaceae</taxon>
        <taxon>Cellulomonas</taxon>
    </lineage>
</organism>
<comment type="caution">
    <text evidence="14">The sequence shown here is derived from an EMBL/GenBank/DDBJ whole genome shotgun (WGS) entry which is preliminary data.</text>
</comment>
<evidence type="ECO:0000256" key="9">
    <source>
        <dbReference type="ARBA" id="ARBA00023012"/>
    </source>
</evidence>
<evidence type="ECO:0000256" key="4">
    <source>
        <dbReference type="ARBA" id="ARBA00022553"/>
    </source>
</evidence>
<comment type="subcellular location">
    <subcellularLocation>
        <location evidence="2">Cell membrane</location>
    </subcellularLocation>
</comment>
<evidence type="ECO:0000256" key="2">
    <source>
        <dbReference type="ARBA" id="ARBA00004236"/>
    </source>
</evidence>
<dbReference type="InterPro" id="IPR003661">
    <property type="entry name" value="HisK_dim/P_dom"/>
</dbReference>
<dbReference type="Gene3D" id="1.10.287.130">
    <property type="match status" value="1"/>
</dbReference>
<feature type="domain" description="Histidine kinase" evidence="11">
    <location>
        <begin position="156"/>
        <end position="372"/>
    </location>
</feature>
<dbReference type="InterPro" id="IPR003594">
    <property type="entry name" value="HATPase_dom"/>
</dbReference>
<keyword evidence="8 10" id="KW-1133">Transmembrane helix</keyword>
<dbReference type="PANTHER" id="PTHR43047">
    <property type="entry name" value="TWO-COMPONENT HISTIDINE PROTEIN KINASE"/>
    <property type="match status" value="1"/>
</dbReference>
<evidence type="ECO:0000256" key="6">
    <source>
        <dbReference type="ARBA" id="ARBA00022692"/>
    </source>
</evidence>
<feature type="transmembrane region" description="Helical" evidence="10">
    <location>
        <begin position="66"/>
        <end position="93"/>
    </location>
</feature>
<keyword evidence="10" id="KW-0472">Membrane</keyword>
<dbReference type="PANTHER" id="PTHR43047:SF72">
    <property type="entry name" value="OSMOSENSING HISTIDINE PROTEIN KINASE SLN1"/>
    <property type="match status" value="1"/>
</dbReference>
<keyword evidence="6 10" id="KW-0812">Transmembrane</keyword>
<dbReference type="InterPro" id="IPR004358">
    <property type="entry name" value="Sig_transdc_His_kin-like_C"/>
</dbReference>
<dbReference type="AlphaFoldDB" id="A0A7Y9FHK6"/>
<evidence type="ECO:0000256" key="7">
    <source>
        <dbReference type="ARBA" id="ARBA00022777"/>
    </source>
</evidence>
<dbReference type="GO" id="GO:0000155">
    <property type="term" value="F:phosphorelay sensor kinase activity"/>
    <property type="evidence" value="ECO:0007669"/>
    <property type="project" value="InterPro"/>
</dbReference>
<sequence>MSVRGRGLASGGLAARLLVAIGLVMVSGIATAWAVAVVVGPALFHEHMIRAGLEDYDEAVLHAEEAFQAASVLSLSLALAAAVIASLVVSVFLTRRVAASLRSLSSAASRVGNGAYGSHVPSPRMGSEFDELVASFNRMADRLEEGERLRARLLADVAHEVRTPVATIAGYLEAIEDGVKVLDASTTEVLREQTARLTHLSRDLAAVTQAESGALVLDRERVDPGELAMATVQAAHGRAAEHGVTLRADVTAGVPAVLVDRLRMAQVLDNLVANAVRHTPTGGLVVVSARRAPDGAVELSVEDTGEGVAAEHLPHLFERFYRVDTARSRDRGGSGIGLAICKALTEAHGGRIRAASGGPGQGSTFTVLLPAA</sequence>
<dbReference type="EC" id="2.7.13.3" evidence="3"/>
<evidence type="ECO:0000313" key="13">
    <source>
        <dbReference type="EMBL" id="GIG33972.1"/>
    </source>
</evidence>
<reference evidence="13 16" key="2">
    <citation type="submission" date="2021-01" db="EMBL/GenBank/DDBJ databases">
        <title>Whole genome shotgun sequence of Cellulomonas oligotrophica NBRC 109435.</title>
        <authorList>
            <person name="Komaki H."/>
            <person name="Tamura T."/>
        </authorList>
    </citation>
    <scope>NUCLEOTIDE SEQUENCE [LARGE SCALE GENOMIC DNA]</scope>
    <source>
        <strain evidence="13 16">NBRC 109435</strain>
    </source>
</reference>
<dbReference type="GO" id="GO:0005886">
    <property type="term" value="C:plasma membrane"/>
    <property type="evidence" value="ECO:0007669"/>
    <property type="project" value="UniProtKB-SubCell"/>
</dbReference>
<dbReference type="Gene3D" id="3.30.565.10">
    <property type="entry name" value="Histidine kinase-like ATPase, C-terminal domain"/>
    <property type="match status" value="1"/>
</dbReference>
<dbReference type="CDD" id="cd00075">
    <property type="entry name" value="HATPase"/>
    <property type="match status" value="1"/>
</dbReference>
<evidence type="ECO:0000256" key="8">
    <source>
        <dbReference type="ARBA" id="ARBA00022989"/>
    </source>
</evidence>
<dbReference type="FunFam" id="3.30.565.10:FF:000006">
    <property type="entry name" value="Sensor histidine kinase WalK"/>
    <property type="match status" value="1"/>
</dbReference>
<evidence type="ECO:0000259" key="11">
    <source>
        <dbReference type="PROSITE" id="PS50109"/>
    </source>
</evidence>
<dbReference type="SMART" id="SM00388">
    <property type="entry name" value="HisKA"/>
    <property type="match status" value="1"/>
</dbReference>
<keyword evidence="7 14" id="KW-0418">Kinase</keyword>
<evidence type="ECO:0000256" key="3">
    <source>
        <dbReference type="ARBA" id="ARBA00012438"/>
    </source>
</evidence>
<dbReference type="Pfam" id="PF00672">
    <property type="entry name" value="HAMP"/>
    <property type="match status" value="1"/>
</dbReference>
<dbReference type="Gene3D" id="6.10.340.10">
    <property type="match status" value="1"/>
</dbReference>
<reference evidence="14 15" key="1">
    <citation type="submission" date="2020-07" db="EMBL/GenBank/DDBJ databases">
        <title>Sequencing the genomes of 1000 actinobacteria strains.</title>
        <authorList>
            <person name="Klenk H.-P."/>
        </authorList>
    </citation>
    <scope>NUCLEOTIDE SEQUENCE [LARGE SCALE GENOMIC DNA]</scope>
    <source>
        <strain evidence="14 15">DSM 24482</strain>
    </source>
</reference>
<protein>
    <recommendedName>
        <fullName evidence="3">histidine kinase</fullName>
        <ecNumber evidence="3">2.7.13.3</ecNumber>
    </recommendedName>
</protein>
<keyword evidence="4" id="KW-0597">Phosphoprotein</keyword>
<proteinExistence type="predicted"/>
<dbReference type="RefSeq" id="WP_239072990.1">
    <property type="nucleotide sequence ID" value="NZ_BAABFI010000009.1"/>
</dbReference>
<evidence type="ECO:0000313" key="14">
    <source>
        <dbReference type="EMBL" id="NYD87192.1"/>
    </source>
</evidence>
<accession>A0A7Y9FHK6</accession>
<keyword evidence="9" id="KW-0902">Two-component regulatory system</keyword>
<dbReference type="SUPFAM" id="SSF47384">
    <property type="entry name" value="Homodimeric domain of signal transducing histidine kinase"/>
    <property type="match status" value="1"/>
</dbReference>
<dbReference type="SUPFAM" id="SSF158472">
    <property type="entry name" value="HAMP domain-like"/>
    <property type="match status" value="1"/>
</dbReference>
<evidence type="ECO:0000256" key="10">
    <source>
        <dbReference type="SAM" id="Phobius"/>
    </source>
</evidence>
<dbReference type="SUPFAM" id="SSF55874">
    <property type="entry name" value="ATPase domain of HSP90 chaperone/DNA topoisomerase II/histidine kinase"/>
    <property type="match status" value="1"/>
</dbReference>
<dbReference type="Proteomes" id="UP000618382">
    <property type="component" value="Unassembled WGS sequence"/>
</dbReference>
<dbReference type="InterPro" id="IPR036097">
    <property type="entry name" value="HisK_dim/P_sf"/>
</dbReference>
<dbReference type="Pfam" id="PF02518">
    <property type="entry name" value="HATPase_c"/>
    <property type="match status" value="1"/>
</dbReference>
<dbReference type="InterPro" id="IPR003660">
    <property type="entry name" value="HAMP_dom"/>
</dbReference>
<evidence type="ECO:0000313" key="15">
    <source>
        <dbReference type="Proteomes" id="UP000577956"/>
    </source>
</evidence>
<dbReference type="InterPro" id="IPR036890">
    <property type="entry name" value="HATPase_C_sf"/>
</dbReference>
<dbReference type="Proteomes" id="UP000577956">
    <property type="component" value="Unassembled WGS sequence"/>
</dbReference>
<dbReference type="InterPro" id="IPR005467">
    <property type="entry name" value="His_kinase_dom"/>
</dbReference>
<evidence type="ECO:0000256" key="1">
    <source>
        <dbReference type="ARBA" id="ARBA00000085"/>
    </source>
</evidence>
<feature type="domain" description="HAMP" evidence="12">
    <location>
        <begin position="95"/>
        <end position="148"/>
    </location>
</feature>
<dbReference type="SMART" id="SM00304">
    <property type="entry name" value="HAMP"/>
    <property type="match status" value="1"/>
</dbReference>
<keyword evidence="5" id="KW-0808">Transferase</keyword>
<evidence type="ECO:0000259" key="12">
    <source>
        <dbReference type="PROSITE" id="PS50885"/>
    </source>
</evidence>
<dbReference type="PROSITE" id="PS50109">
    <property type="entry name" value="HIS_KIN"/>
    <property type="match status" value="1"/>
</dbReference>